<dbReference type="OrthoDB" id="1928482at2759"/>
<dbReference type="OMA" id="IRIAWEP"/>
<feature type="region of interest" description="Disordered" evidence="1">
    <location>
        <begin position="1"/>
        <end position="25"/>
    </location>
</feature>
<evidence type="ECO:0000313" key="2">
    <source>
        <dbReference type="EMBL" id="OVA16455.1"/>
    </source>
</evidence>
<sequence length="219" mass="24961">MAGSEWDTSSKRHQYSLGMSRRTRKPMKLLQIRNDEDVADHHHHHQECLMMTTNNTTTTSTGSNISGYHLQTQNSSAIVDDDDHYFEEKPANDHQLACKVEGDQDHEELEAAASNHHQLAKLIMIDGDEEASTKLGDQRSSNRGGNSLTLSHHFIEEEKDNLLHNQLMVIKQKESAEGIKLGKMMKRYMKVLSHLIKVNKRDNNPRLGSQKKPLLQLTM</sequence>
<dbReference type="Proteomes" id="UP000195402">
    <property type="component" value="Unassembled WGS sequence"/>
</dbReference>
<reference evidence="2 3" key="1">
    <citation type="journal article" date="2017" name="Mol. Plant">
        <title>The Genome of Medicinal Plant Macleaya cordata Provides New Insights into Benzylisoquinoline Alkaloids Metabolism.</title>
        <authorList>
            <person name="Liu X."/>
            <person name="Liu Y."/>
            <person name="Huang P."/>
            <person name="Ma Y."/>
            <person name="Qing Z."/>
            <person name="Tang Q."/>
            <person name="Cao H."/>
            <person name="Cheng P."/>
            <person name="Zheng Y."/>
            <person name="Yuan Z."/>
            <person name="Zhou Y."/>
            <person name="Liu J."/>
            <person name="Tang Z."/>
            <person name="Zhuo Y."/>
            <person name="Zhang Y."/>
            <person name="Yu L."/>
            <person name="Huang J."/>
            <person name="Yang P."/>
            <person name="Peng Q."/>
            <person name="Zhang J."/>
            <person name="Jiang W."/>
            <person name="Zhang Z."/>
            <person name="Lin K."/>
            <person name="Ro D.K."/>
            <person name="Chen X."/>
            <person name="Xiong X."/>
            <person name="Shang Y."/>
            <person name="Huang S."/>
            <person name="Zeng J."/>
        </authorList>
    </citation>
    <scope>NUCLEOTIDE SEQUENCE [LARGE SCALE GENOMIC DNA]</scope>
    <source>
        <strain evidence="3">cv. BLH2017</strain>
        <tissue evidence="2">Root</tissue>
    </source>
</reference>
<gene>
    <name evidence="2" type="ORF">BVC80_8485g11</name>
</gene>
<accession>A0A200R163</accession>
<dbReference type="AlphaFoldDB" id="A0A200R163"/>
<keyword evidence="3" id="KW-1185">Reference proteome</keyword>
<evidence type="ECO:0000256" key="1">
    <source>
        <dbReference type="SAM" id="MobiDB-lite"/>
    </source>
</evidence>
<dbReference type="InParanoid" id="A0A200R163"/>
<dbReference type="EMBL" id="MVGT01000505">
    <property type="protein sequence ID" value="OVA16455.1"/>
    <property type="molecule type" value="Genomic_DNA"/>
</dbReference>
<name>A0A200R163_MACCD</name>
<proteinExistence type="predicted"/>
<organism evidence="2 3">
    <name type="scientific">Macleaya cordata</name>
    <name type="common">Five-seeded plume-poppy</name>
    <name type="synonym">Bocconia cordata</name>
    <dbReference type="NCBI Taxonomy" id="56857"/>
    <lineage>
        <taxon>Eukaryota</taxon>
        <taxon>Viridiplantae</taxon>
        <taxon>Streptophyta</taxon>
        <taxon>Embryophyta</taxon>
        <taxon>Tracheophyta</taxon>
        <taxon>Spermatophyta</taxon>
        <taxon>Magnoliopsida</taxon>
        <taxon>Ranunculales</taxon>
        <taxon>Papaveraceae</taxon>
        <taxon>Papaveroideae</taxon>
        <taxon>Macleaya</taxon>
    </lineage>
</organism>
<comment type="caution">
    <text evidence="2">The sequence shown here is derived from an EMBL/GenBank/DDBJ whole genome shotgun (WGS) entry which is preliminary data.</text>
</comment>
<protein>
    <submittedName>
        <fullName evidence="2">Uncharacterized protein</fullName>
    </submittedName>
</protein>
<evidence type="ECO:0000313" key="3">
    <source>
        <dbReference type="Proteomes" id="UP000195402"/>
    </source>
</evidence>